<keyword evidence="11" id="KW-0503">Monooxygenase</keyword>
<name>A0ABQ7SS98_PHRPL</name>
<feature type="compositionally biased region" description="Basic and acidic residues" evidence="13">
    <location>
        <begin position="322"/>
        <end position="337"/>
    </location>
</feature>
<keyword evidence="15" id="KW-1185">Reference proteome</keyword>
<gene>
    <name evidence="14" type="ORF">JD844_020196</name>
</gene>
<keyword evidence="10" id="KW-0408">Iron</keyword>
<evidence type="ECO:0000256" key="7">
    <source>
        <dbReference type="ARBA" id="ARBA00022824"/>
    </source>
</evidence>
<sequence>MELFLFFTSILQKFKLKPLMDPKEIDITPLMNININIPRPYRLCLEKHNDTSVFTIENLVISTNDLFVAGTETTSTTLRYGLLILQKYPEIEGIVSSNGETWKQLRRFALTTLRNFGMGKKSIEERIQGEVQYLLEQLKDTKEQPFDPRFLLNCAVSNVICSIVFGKHYDYNDEKFLALLALSNNTIHIRSSPWGQRLKPNAMRGRQFISEEAKKHKATLDPSSPRDFIDCFYIKMNQFMSSNYYDISISSCHQTRSGSKRQQNTHATRKDELSLSDSPQQLTDTEEEESDNDKESNEEEDTTPEESFEEVTRQVKQVIASARKDFSSEREKQEGKTKAKKRHAQAMLKTKKKKPTNRK</sequence>
<dbReference type="InterPro" id="IPR002401">
    <property type="entry name" value="Cyt_P450_E_grp-I"/>
</dbReference>
<dbReference type="PRINTS" id="PR00463">
    <property type="entry name" value="EP450I"/>
</dbReference>
<feature type="compositionally biased region" description="Polar residues" evidence="13">
    <location>
        <begin position="255"/>
        <end position="266"/>
    </location>
</feature>
<organism evidence="14 15">
    <name type="scientific">Phrynosoma platyrhinos</name>
    <name type="common">Desert horned lizard</name>
    <dbReference type="NCBI Taxonomy" id="52577"/>
    <lineage>
        <taxon>Eukaryota</taxon>
        <taxon>Metazoa</taxon>
        <taxon>Chordata</taxon>
        <taxon>Craniata</taxon>
        <taxon>Vertebrata</taxon>
        <taxon>Euteleostomi</taxon>
        <taxon>Lepidosauria</taxon>
        <taxon>Squamata</taxon>
        <taxon>Bifurcata</taxon>
        <taxon>Unidentata</taxon>
        <taxon>Episquamata</taxon>
        <taxon>Toxicofera</taxon>
        <taxon>Iguania</taxon>
        <taxon>Phrynosomatidae</taxon>
        <taxon>Phrynosomatinae</taxon>
        <taxon>Phrynosoma</taxon>
    </lineage>
</organism>
<dbReference type="InterPro" id="IPR050182">
    <property type="entry name" value="Cytochrome_P450_fam2"/>
</dbReference>
<comment type="similarity">
    <text evidence="4">Belongs to the cytochrome P450 family.</text>
</comment>
<evidence type="ECO:0000256" key="10">
    <source>
        <dbReference type="ARBA" id="ARBA00023004"/>
    </source>
</evidence>
<feature type="region of interest" description="Disordered" evidence="13">
    <location>
        <begin position="255"/>
        <end position="359"/>
    </location>
</feature>
<keyword evidence="6" id="KW-0479">Metal-binding</keyword>
<proteinExistence type="inferred from homology"/>
<dbReference type="SUPFAM" id="SSF48264">
    <property type="entry name" value="Cytochrome P450"/>
    <property type="match status" value="2"/>
</dbReference>
<evidence type="ECO:0000256" key="2">
    <source>
        <dbReference type="ARBA" id="ARBA00004174"/>
    </source>
</evidence>
<dbReference type="InterPro" id="IPR036396">
    <property type="entry name" value="Cyt_P450_sf"/>
</dbReference>
<keyword evidence="9" id="KW-0560">Oxidoreductase</keyword>
<feature type="compositionally biased region" description="Acidic residues" evidence="13">
    <location>
        <begin position="284"/>
        <end position="309"/>
    </location>
</feature>
<dbReference type="PANTHER" id="PTHR24300">
    <property type="entry name" value="CYTOCHROME P450 508A4-RELATED"/>
    <property type="match status" value="1"/>
</dbReference>
<evidence type="ECO:0000313" key="14">
    <source>
        <dbReference type="EMBL" id="KAH0620190.1"/>
    </source>
</evidence>
<dbReference type="Pfam" id="PF00067">
    <property type="entry name" value="p450"/>
    <property type="match status" value="1"/>
</dbReference>
<comment type="cofactor">
    <cofactor evidence="1">
        <name>heme</name>
        <dbReference type="ChEBI" id="CHEBI:30413"/>
    </cofactor>
</comment>
<evidence type="ECO:0000256" key="1">
    <source>
        <dbReference type="ARBA" id="ARBA00001971"/>
    </source>
</evidence>
<keyword evidence="12" id="KW-0472">Membrane</keyword>
<evidence type="ECO:0000313" key="15">
    <source>
        <dbReference type="Proteomes" id="UP000826234"/>
    </source>
</evidence>
<evidence type="ECO:0000256" key="13">
    <source>
        <dbReference type="SAM" id="MobiDB-lite"/>
    </source>
</evidence>
<reference evidence="14 15" key="1">
    <citation type="journal article" date="2022" name="Gigascience">
        <title>A chromosome-level genome assembly and annotation of the desert horned lizard, Phrynosoma platyrhinos, provides insight into chromosomal rearrangements among reptiles.</title>
        <authorList>
            <person name="Koochekian N."/>
            <person name="Ascanio A."/>
            <person name="Farleigh K."/>
            <person name="Card D.C."/>
            <person name="Schield D.R."/>
            <person name="Castoe T.A."/>
            <person name="Jezkova T."/>
        </authorList>
    </citation>
    <scope>NUCLEOTIDE SEQUENCE [LARGE SCALE GENOMIC DNA]</scope>
    <source>
        <strain evidence="14">NK-2021</strain>
    </source>
</reference>
<dbReference type="InterPro" id="IPR001128">
    <property type="entry name" value="Cyt_P450"/>
</dbReference>
<comment type="caution">
    <text evidence="14">The sequence shown here is derived from an EMBL/GenBank/DDBJ whole genome shotgun (WGS) entry which is preliminary data.</text>
</comment>
<evidence type="ECO:0000256" key="5">
    <source>
        <dbReference type="ARBA" id="ARBA00012109"/>
    </source>
</evidence>
<dbReference type="EC" id="1.14.14.1" evidence="5"/>
<evidence type="ECO:0000256" key="9">
    <source>
        <dbReference type="ARBA" id="ARBA00023002"/>
    </source>
</evidence>
<evidence type="ECO:0000256" key="4">
    <source>
        <dbReference type="ARBA" id="ARBA00010617"/>
    </source>
</evidence>
<dbReference type="Proteomes" id="UP000826234">
    <property type="component" value="Unassembled WGS sequence"/>
</dbReference>
<protein>
    <recommendedName>
        <fullName evidence="5">unspecific monooxygenase</fullName>
        <ecNumber evidence="5">1.14.14.1</ecNumber>
    </recommendedName>
</protein>
<accession>A0ABQ7SS98</accession>
<keyword evidence="7" id="KW-0256">Endoplasmic reticulum</keyword>
<dbReference type="Gene3D" id="1.10.630.10">
    <property type="entry name" value="Cytochrome P450"/>
    <property type="match status" value="2"/>
</dbReference>
<evidence type="ECO:0000256" key="12">
    <source>
        <dbReference type="ARBA" id="ARBA00023136"/>
    </source>
</evidence>
<evidence type="ECO:0000256" key="3">
    <source>
        <dbReference type="ARBA" id="ARBA00004406"/>
    </source>
</evidence>
<dbReference type="EMBL" id="JAIPUX010003289">
    <property type="protein sequence ID" value="KAH0620190.1"/>
    <property type="molecule type" value="Genomic_DNA"/>
</dbReference>
<evidence type="ECO:0000256" key="11">
    <source>
        <dbReference type="ARBA" id="ARBA00023033"/>
    </source>
</evidence>
<comment type="subcellular location">
    <subcellularLocation>
        <location evidence="3">Endoplasmic reticulum membrane</location>
        <topology evidence="3">Peripheral membrane protein</topology>
    </subcellularLocation>
    <subcellularLocation>
        <location evidence="2">Microsome membrane</location>
        <topology evidence="2">Peripheral membrane protein</topology>
    </subcellularLocation>
</comment>
<evidence type="ECO:0000256" key="6">
    <source>
        <dbReference type="ARBA" id="ARBA00022723"/>
    </source>
</evidence>
<feature type="compositionally biased region" description="Basic residues" evidence="13">
    <location>
        <begin position="338"/>
        <end position="359"/>
    </location>
</feature>
<dbReference type="PANTHER" id="PTHR24300:SF356">
    <property type="entry name" value="CYTOCHROME P450 2E1"/>
    <property type="match status" value="1"/>
</dbReference>
<keyword evidence="8" id="KW-0492">Microsome</keyword>
<evidence type="ECO:0000256" key="8">
    <source>
        <dbReference type="ARBA" id="ARBA00022848"/>
    </source>
</evidence>